<reference evidence="2" key="1">
    <citation type="submission" date="2022-01" db="EMBL/GenBank/DDBJ databases">
        <authorList>
            <person name="King R."/>
        </authorList>
    </citation>
    <scope>NUCLEOTIDE SEQUENCE</scope>
</reference>
<protein>
    <recommendedName>
        <fullName evidence="1">DUF4817 domain-containing protein</fullName>
    </recommendedName>
</protein>
<sequence>MAHVYENNELVDMILIYGECHQNAAAASRAYSERFPLRIHPKPAAFVRLIQRARDYGELRENRGRHAGRGRPRQMLAVEEEIINLIDDDPTTSSREIARRVGVSQMKVWHTLRQEQFEDEFAFLDLVKAGRSTGPWHTVISKDGIPIKVKIVTGANVAVMKSDSLSNLKNIKFVDSQKILWK</sequence>
<dbReference type="Pfam" id="PF16087">
    <property type="entry name" value="DUF4817"/>
    <property type="match status" value="1"/>
</dbReference>
<name>A0A9N9QQB4_9CUCU</name>
<dbReference type="PANTHER" id="PTHR47326:SF1">
    <property type="entry name" value="HTH PSQ-TYPE DOMAIN-CONTAINING PROTEIN"/>
    <property type="match status" value="1"/>
</dbReference>
<gene>
    <name evidence="2" type="ORF">CEUTPL_LOCUS9958</name>
</gene>
<dbReference type="AlphaFoldDB" id="A0A9N9QQB4"/>
<evidence type="ECO:0000313" key="2">
    <source>
        <dbReference type="EMBL" id="CAG9769448.1"/>
    </source>
</evidence>
<organism evidence="2 3">
    <name type="scientific">Ceutorhynchus assimilis</name>
    <name type="common">cabbage seed weevil</name>
    <dbReference type="NCBI Taxonomy" id="467358"/>
    <lineage>
        <taxon>Eukaryota</taxon>
        <taxon>Metazoa</taxon>
        <taxon>Ecdysozoa</taxon>
        <taxon>Arthropoda</taxon>
        <taxon>Hexapoda</taxon>
        <taxon>Insecta</taxon>
        <taxon>Pterygota</taxon>
        <taxon>Neoptera</taxon>
        <taxon>Endopterygota</taxon>
        <taxon>Coleoptera</taxon>
        <taxon>Polyphaga</taxon>
        <taxon>Cucujiformia</taxon>
        <taxon>Curculionidae</taxon>
        <taxon>Ceutorhynchinae</taxon>
        <taxon>Ceutorhynchus</taxon>
    </lineage>
</organism>
<dbReference type="InterPro" id="IPR032135">
    <property type="entry name" value="DUF4817"/>
</dbReference>
<dbReference type="Proteomes" id="UP001152799">
    <property type="component" value="Chromosome 5"/>
</dbReference>
<keyword evidence="3" id="KW-1185">Reference proteome</keyword>
<evidence type="ECO:0000313" key="3">
    <source>
        <dbReference type="Proteomes" id="UP001152799"/>
    </source>
</evidence>
<evidence type="ECO:0000259" key="1">
    <source>
        <dbReference type="Pfam" id="PF16087"/>
    </source>
</evidence>
<accession>A0A9N9QQB4</accession>
<feature type="domain" description="DUF4817" evidence="1">
    <location>
        <begin position="10"/>
        <end position="59"/>
    </location>
</feature>
<dbReference type="EMBL" id="OU892281">
    <property type="protein sequence ID" value="CAG9769448.1"/>
    <property type="molecule type" value="Genomic_DNA"/>
</dbReference>
<dbReference type="PANTHER" id="PTHR47326">
    <property type="entry name" value="TRANSPOSABLE ELEMENT TC3 TRANSPOSASE-LIKE PROTEIN"/>
    <property type="match status" value="1"/>
</dbReference>
<dbReference type="Pfam" id="PF13412">
    <property type="entry name" value="HTH_24"/>
    <property type="match status" value="1"/>
</dbReference>
<proteinExistence type="predicted"/>
<dbReference type="OrthoDB" id="6760518at2759"/>